<feature type="chain" id="PRO_5031088898" description="TonB-dependent receptor plug domain-containing protein" evidence="1">
    <location>
        <begin position="23"/>
        <end position="825"/>
    </location>
</feature>
<keyword evidence="1" id="KW-0732">Signal</keyword>
<dbReference type="InterPro" id="IPR037066">
    <property type="entry name" value="Plug_dom_sf"/>
</dbReference>
<dbReference type="AlphaFoldDB" id="A0A7Y0FMG0"/>
<comment type="caution">
    <text evidence="2">The sequence shown here is derived from an EMBL/GenBank/DDBJ whole genome shotgun (WGS) entry which is preliminary data.</text>
</comment>
<dbReference type="Proteomes" id="UP000559626">
    <property type="component" value="Unassembled WGS sequence"/>
</dbReference>
<reference evidence="2 3" key="1">
    <citation type="submission" date="2020-04" db="EMBL/GenBank/DDBJ databases">
        <title>Hymenobacter polaris sp. nov., isolated from Arctic soil.</title>
        <authorList>
            <person name="Dahal R.H."/>
        </authorList>
    </citation>
    <scope>NUCLEOTIDE SEQUENCE [LARGE SCALE GENOMIC DNA]</scope>
    <source>
        <strain evidence="2 3">RP-2-7</strain>
    </source>
</reference>
<evidence type="ECO:0000313" key="3">
    <source>
        <dbReference type="Proteomes" id="UP000559626"/>
    </source>
</evidence>
<dbReference type="RefSeq" id="WP_169530789.1">
    <property type="nucleotide sequence ID" value="NZ_JABBGH010000001.1"/>
</dbReference>
<name>A0A7Y0FMG0_9BACT</name>
<accession>A0A7Y0FMG0</accession>
<dbReference type="Gene3D" id="2.170.130.10">
    <property type="entry name" value="TonB-dependent receptor, plug domain"/>
    <property type="match status" value="1"/>
</dbReference>
<feature type="signal peptide" evidence="1">
    <location>
        <begin position="1"/>
        <end position="22"/>
    </location>
</feature>
<evidence type="ECO:0000313" key="2">
    <source>
        <dbReference type="EMBL" id="NML65491.1"/>
    </source>
</evidence>
<evidence type="ECO:0008006" key="4">
    <source>
        <dbReference type="Google" id="ProtNLM"/>
    </source>
</evidence>
<dbReference type="EMBL" id="JABBGH010000001">
    <property type="protein sequence ID" value="NML65491.1"/>
    <property type="molecule type" value="Genomic_DNA"/>
</dbReference>
<sequence>MAPLYRWRGRLLGLLVCSLALALRPPAEEGLFQRVVKSLLSFYGTTLPEKAYLHLDRPSYSSGETIWFQAYVVEADSHRPDTLSKVLYVDLLSARGQVQARRTLRLRGGLAPGDLALPDTLPAGTYQLRAYTSWMRNAGAAFFFTRPLAISSAAGSSPLGPPAANIDVQFFPEGGSLVAGQPSEMGLKAVDAHGRGVAVQGTVLDAQGRPVVSFASRHAGMGSFAFTPAAGQAYRAVVTLPGGRQTEYPLPASQLAGYTLHVAETPTDFVVTMRQQVAAGAAPGGPALLLAQVRGQVAFAAQATLGGAPPVVARLPKAKFAPGLAQITLFDAQGVAQCERLVFTPNPPGAHLTLSADKPAYGPREAVRLRLAATDVAGQPVAGQFSVAVAAATPLGADGPTIVSHLLLGADLGGTLEDPSYYFREPQTPEIKLALNDLLLTQGWRRFVWKELLAGQLPGREFALEQSLGVSGQVLTAAGQPAAGQTVFYLQSNPPREGQQLTDATGRFRFRGLDGLDTTAVLLRVAPAKGATPLTLRLLAPPPAAPLPDVQQAATAPGALADYVRRSQQQRALEQRYHLGAGTVALGTVRVRGQRLTADTHPRPYSTASAVVLQVPDAARTGDSRSVLQYLQGRVAGVAVSGGRINIRQAASMQNQDTGGFGFVEPLYLIDGAIVPAETFISYPVREIETIDVLNQSAAGLFGIQGYGGVIALHSRRSNAPTPLDAQAGFGAARPGALSVRVPGYYRAREFYAPRYDAPAPPPDPRYTTLYWVPEVRTDASGQAQLSFFTSDATGDFQVVAEGLSSAGTPLRGTATLGVRTGQGK</sequence>
<keyword evidence="3" id="KW-1185">Reference proteome</keyword>
<proteinExistence type="predicted"/>
<dbReference type="SUPFAM" id="SSF56935">
    <property type="entry name" value="Porins"/>
    <property type="match status" value="1"/>
</dbReference>
<evidence type="ECO:0000256" key="1">
    <source>
        <dbReference type="SAM" id="SignalP"/>
    </source>
</evidence>
<gene>
    <name evidence="2" type="ORF">HHL22_09775</name>
</gene>
<dbReference type="Gene3D" id="2.60.40.1930">
    <property type="match status" value="1"/>
</dbReference>
<protein>
    <recommendedName>
        <fullName evidence="4">TonB-dependent receptor plug domain-containing protein</fullName>
    </recommendedName>
</protein>
<organism evidence="2 3">
    <name type="scientific">Hymenobacter polaris</name>
    <dbReference type="NCBI Taxonomy" id="2682546"/>
    <lineage>
        <taxon>Bacteria</taxon>
        <taxon>Pseudomonadati</taxon>
        <taxon>Bacteroidota</taxon>
        <taxon>Cytophagia</taxon>
        <taxon>Cytophagales</taxon>
        <taxon>Hymenobacteraceae</taxon>
        <taxon>Hymenobacter</taxon>
    </lineage>
</organism>